<dbReference type="SMART" id="SM01012">
    <property type="entry name" value="ANTAR"/>
    <property type="match status" value="1"/>
</dbReference>
<evidence type="ECO:0000256" key="2">
    <source>
        <dbReference type="ARBA" id="ARBA00022777"/>
    </source>
</evidence>
<dbReference type="PROSITE" id="PS50921">
    <property type="entry name" value="ANTAR"/>
    <property type="match status" value="1"/>
</dbReference>
<evidence type="ECO:0000256" key="1">
    <source>
        <dbReference type="ARBA" id="ARBA00022679"/>
    </source>
</evidence>
<dbReference type="SMART" id="SM00065">
    <property type="entry name" value="GAF"/>
    <property type="match status" value="1"/>
</dbReference>
<evidence type="ECO:0000313" key="6">
    <source>
        <dbReference type="EMBL" id="KAA1374779.1"/>
    </source>
</evidence>
<keyword evidence="1" id="KW-0808">Transferase</keyword>
<keyword evidence="7" id="KW-1185">Reference proteome</keyword>
<keyword evidence="2" id="KW-0418">Kinase</keyword>
<dbReference type="EMBL" id="SDPP02000004">
    <property type="protein sequence ID" value="KAA1374779.1"/>
    <property type="molecule type" value="Genomic_DNA"/>
</dbReference>
<accession>A0A641AIQ5</accession>
<dbReference type="SUPFAM" id="SSF55781">
    <property type="entry name" value="GAF domain-like"/>
    <property type="match status" value="1"/>
</dbReference>
<sequence>MGECDSSDMRALLVTHGNPPGARLGAVRVPGTHPANPACVSGPIEWVRAVMWSSLRQQRRPGGKRAGAATAGAAPLPVIIRTMSQTGTRNGPPNQEGDGMNGPRMLAEMALELEQDPDPISVLDRVSHYARLILGADDAGVMRTFSRSQIETPAATTTRVHEAHQLQVRFDEGPCLDAITGRATYVTNDVVADPRWKQWGAAVDDLGIRSALGVRLATRQRGYGSLNIYADRPGAFDQDDVELAEMLAAHATTAFASAEKAVGLQTAVESRGTIGQAQGILMQKFDIDADAAFDFLRRISQHENQRLFTVAEAIVVQRNANARPE</sequence>
<dbReference type="Gene3D" id="3.30.450.40">
    <property type="match status" value="1"/>
</dbReference>
<gene>
    <name evidence="6" type="ORF">ESP62_015450</name>
</gene>
<dbReference type="GO" id="GO:0016301">
    <property type="term" value="F:kinase activity"/>
    <property type="evidence" value="ECO:0007669"/>
    <property type="project" value="UniProtKB-KW"/>
</dbReference>
<dbReference type="Pfam" id="PF13185">
    <property type="entry name" value="GAF_2"/>
    <property type="match status" value="1"/>
</dbReference>
<dbReference type="SUPFAM" id="SSF52172">
    <property type="entry name" value="CheY-like"/>
    <property type="match status" value="1"/>
</dbReference>
<dbReference type="Proteomes" id="UP001515100">
    <property type="component" value="Unassembled WGS sequence"/>
</dbReference>
<evidence type="ECO:0000256" key="3">
    <source>
        <dbReference type="ARBA" id="ARBA00023015"/>
    </source>
</evidence>
<dbReference type="InterPro" id="IPR003018">
    <property type="entry name" value="GAF"/>
</dbReference>
<dbReference type="InterPro" id="IPR029016">
    <property type="entry name" value="GAF-like_dom_sf"/>
</dbReference>
<dbReference type="InterPro" id="IPR036388">
    <property type="entry name" value="WH-like_DNA-bd_sf"/>
</dbReference>
<name>A0A641AIQ5_9ACTN</name>
<protein>
    <submittedName>
        <fullName evidence="6">GAF and ANTAR domain-containing protein</fullName>
    </submittedName>
</protein>
<reference evidence="6" key="1">
    <citation type="submission" date="2019-09" db="EMBL/GenBank/DDBJ databases">
        <authorList>
            <person name="Li J."/>
        </authorList>
    </citation>
    <scope>NUCLEOTIDE SEQUENCE [LARGE SCALE GENOMIC DNA]</scope>
    <source>
        <strain evidence="6">NRBC 14897</strain>
    </source>
</reference>
<dbReference type="Gene3D" id="1.10.10.10">
    <property type="entry name" value="Winged helix-like DNA-binding domain superfamily/Winged helix DNA-binding domain"/>
    <property type="match status" value="1"/>
</dbReference>
<keyword evidence="4" id="KW-0804">Transcription</keyword>
<dbReference type="InterPro" id="IPR005561">
    <property type="entry name" value="ANTAR"/>
</dbReference>
<comment type="caution">
    <text evidence="6">The sequence shown here is derived from an EMBL/GenBank/DDBJ whole genome shotgun (WGS) entry which is preliminary data.</text>
</comment>
<proteinExistence type="predicted"/>
<dbReference type="AlphaFoldDB" id="A0A641AIQ5"/>
<dbReference type="OrthoDB" id="7466251at2"/>
<dbReference type="GO" id="GO:0003723">
    <property type="term" value="F:RNA binding"/>
    <property type="evidence" value="ECO:0007669"/>
    <property type="project" value="InterPro"/>
</dbReference>
<evidence type="ECO:0000313" key="7">
    <source>
        <dbReference type="Proteomes" id="UP001515100"/>
    </source>
</evidence>
<dbReference type="Pfam" id="PF03861">
    <property type="entry name" value="ANTAR"/>
    <property type="match status" value="1"/>
</dbReference>
<evidence type="ECO:0000259" key="5">
    <source>
        <dbReference type="PROSITE" id="PS50921"/>
    </source>
</evidence>
<organism evidence="6 7">
    <name type="scientific">Aeromicrobium fastidiosum</name>
    <dbReference type="NCBI Taxonomy" id="52699"/>
    <lineage>
        <taxon>Bacteria</taxon>
        <taxon>Bacillati</taxon>
        <taxon>Actinomycetota</taxon>
        <taxon>Actinomycetes</taxon>
        <taxon>Propionibacteriales</taxon>
        <taxon>Nocardioidaceae</taxon>
        <taxon>Aeromicrobium</taxon>
    </lineage>
</organism>
<evidence type="ECO:0000256" key="4">
    <source>
        <dbReference type="ARBA" id="ARBA00023163"/>
    </source>
</evidence>
<dbReference type="InterPro" id="IPR011006">
    <property type="entry name" value="CheY-like_superfamily"/>
</dbReference>
<keyword evidence="3" id="KW-0805">Transcription regulation</keyword>
<feature type="domain" description="ANTAR" evidence="5">
    <location>
        <begin position="254"/>
        <end position="315"/>
    </location>
</feature>